<dbReference type="GO" id="GO:0005524">
    <property type="term" value="F:ATP binding"/>
    <property type="evidence" value="ECO:0007669"/>
    <property type="project" value="UniProtKB-KW"/>
</dbReference>
<dbReference type="Gene3D" id="3.60.20.10">
    <property type="entry name" value="Glutamine Phosphoribosylpyrophosphate, subunit 1, domain 1"/>
    <property type="match status" value="1"/>
</dbReference>
<dbReference type="EC" id="6.3.5.4" evidence="3"/>
<evidence type="ECO:0000259" key="11">
    <source>
        <dbReference type="PROSITE" id="PS51278"/>
    </source>
</evidence>
<organism evidence="12 13">
    <name type="scientific">Daejeonella lutea</name>
    <dbReference type="NCBI Taxonomy" id="572036"/>
    <lineage>
        <taxon>Bacteria</taxon>
        <taxon>Pseudomonadati</taxon>
        <taxon>Bacteroidota</taxon>
        <taxon>Sphingobacteriia</taxon>
        <taxon>Sphingobacteriales</taxon>
        <taxon>Sphingobacteriaceae</taxon>
        <taxon>Daejeonella</taxon>
    </lineage>
</organism>
<dbReference type="PROSITE" id="PS51278">
    <property type="entry name" value="GATASE_TYPE_2"/>
    <property type="match status" value="1"/>
</dbReference>
<keyword evidence="8" id="KW-0028">Amino-acid biosynthesis</keyword>
<dbReference type="SUPFAM" id="SSF56235">
    <property type="entry name" value="N-terminal nucleophile aminohydrolases (Ntn hydrolases)"/>
    <property type="match status" value="1"/>
</dbReference>
<feature type="active site" description="For GATase activity" evidence="8">
    <location>
        <position position="2"/>
    </location>
</feature>
<gene>
    <name evidence="12" type="ORF">SAMN05661099_3539</name>
</gene>
<feature type="binding site" evidence="9">
    <location>
        <position position="265"/>
    </location>
    <ligand>
        <name>ATP</name>
        <dbReference type="ChEBI" id="CHEBI:30616"/>
    </ligand>
</feature>
<dbReference type="SUPFAM" id="SSF52402">
    <property type="entry name" value="Adenine nucleotide alpha hydrolases-like"/>
    <property type="match status" value="1"/>
</dbReference>
<dbReference type="AlphaFoldDB" id="A0A1T5FAG4"/>
<accession>A0A1T5FAG4</accession>
<dbReference type="PANTHER" id="PTHR43284">
    <property type="entry name" value="ASPARAGINE SYNTHETASE (GLUTAMINE-HYDROLYZING)"/>
    <property type="match status" value="1"/>
</dbReference>
<dbReference type="NCBIfam" id="TIGR01536">
    <property type="entry name" value="asn_synth_AEB"/>
    <property type="match status" value="1"/>
</dbReference>
<dbReference type="EMBL" id="FUYR01000007">
    <property type="protein sequence ID" value="SKB93116.1"/>
    <property type="molecule type" value="Genomic_DNA"/>
</dbReference>
<dbReference type="InterPro" id="IPR006426">
    <property type="entry name" value="Asn_synth_AEB"/>
</dbReference>
<dbReference type="STRING" id="572036.SAMN05661099_3539"/>
<feature type="site" description="Important for beta-aspartyl-AMP intermediate formation" evidence="10">
    <location>
        <position position="366"/>
    </location>
</feature>
<keyword evidence="6 8" id="KW-0315">Glutamine amidotransferase</keyword>
<dbReference type="OrthoDB" id="9763290at2"/>
<evidence type="ECO:0000313" key="13">
    <source>
        <dbReference type="Proteomes" id="UP000189981"/>
    </source>
</evidence>
<dbReference type="GO" id="GO:0005829">
    <property type="term" value="C:cytosol"/>
    <property type="evidence" value="ECO:0007669"/>
    <property type="project" value="TreeGrafter"/>
</dbReference>
<dbReference type="InterPro" id="IPR017932">
    <property type="entry name" value="GATase_2_dom"/>
</dbReference>
<dbReference type="Gene3D" id="3.40.50.620">
    <property type="entry name" value="HUPs"/>
    <property type="match status" value="1"/>
</dbReference>
<dbReference type="InterPro" id="IPR001962">
    <property type="entry name" value="Asn_synthase"/>
</dbReference>
<feature type="binding site" evidence="9">
    <location>
        <begin position="364"/>
        <end position="365"/>
    </location>
    <ligand>
        <name>ATP</name>
        <dbReference type="ChEBI" id="CHEBI:30616"/>
    </ligand>
</feature>
<evidence type="ECO:0000256" key="7">
    <source>
        <dbReference type="ARBA" id="ARBA00048741"/>
    </source>
</evidence>
<dbReference type="GO" id="GO:0004066">
    <property type="term" value="F:asparagine synthase (glutamine-hydrolyzing) activity"/>
    <property type="evidence" value="ECO:0007669"/>
    <property type="project" value="UniProtKB-EC"/>
</dbReference>
<evidence type="ECO:0000256" key="1">
    <source>
        <dbReference type="ARBA" id="ARBA00005187"/>
    </source>
</evidence>
<proteinExistence type="inferred from homology"/>
<comment type="pathway">
    <text evidence="1">Amino-acid biosynthesis; L-asparagine biosynthesis; L-asparagine from L-aspartate (L-Gln route): step 1/1.</text>
</comment>
<evidence type="ECO:0000256" key="5">
    <source>
        <dbReference type="ARBA" id="ARBA00022840"/>
    </source>
</evidence>
<feature type="binding site" evidence="9">
    <location>
        <position position="104"/>
    </location>
    <ligand>
        <name>L-glutamine</name>
        <dbReference type="ChEBI" id="CHEBI:58359"/>
    </ligand>
</feature>
<dbReference type="InterPro" id="IPR029055">
    <property type="entry name" value="Ntn_hydrolases_N"/>
</dbReference>
<dbReference type="InterPro" id="IPR014729">
    <property type="entry name" value="Rossmann-like_a/b/a_fold"/>
</dbReference>
<evidence type="ECO:0000256" key="6">
    <source>
        <dbReference type="ARBA" id="ARBA00022962"/>
    </source>
</evidence>
<evidence type="ECO:0000256" key="10">
    <source>
        <dbReference type="PIRSR" id="PIRSR001589-3"/>
    </source>
</evidence>
<feature type="domain" description="Glutamine amidotransferase type-2" evidence="11">
    <location>
        <begin position="2"/>
        <end position="216"/>
    </location>
</feature>
<keyword evidence="5 9" id="KW-0067">ATP-binding</keyword>
<dbReference type="RefSeq" id="WP_079704039.1">
    <property type="nucleotide sequence ID" value="NZ_FUYR01000007.1"/>
</dbReference>
<keyword evidence="13" id="KW-1185">Reference proteome</keyword>
<protein>
    <recommendedName>
        <fullName evidence="3">asparagine synthase (glutamine-hydrolyzing)</fullName>
        <ecNumber evidence="3">6.3.5.4</ecNumber>
    </recommendedName>
</protein>
<name>A0A1T5FAG4_9SPHI</name>
<dbReference type="PIRSF" id="PIRSF001589">
    <property type="entry name" value="Asn_synthetase_glu-h"/>
    <property type="match status" value="1"/>
</dbReference>
<evidence type="ECO:0000313" key="12">
    <source>
        <dbReference type="EMBL" id="SKB93116.1"/>
    </source>
</evidence>
<feature type="binding site" evidence="9">
    <location>
        <position position="292"/>
    </location>
    <ligand>
        <name>ATP</name>
        <dbReference type="ChEBI" id="CHEBI:30616"/>
    </ligand>
</feature>
<keyword evidence="4 9" id="KW-0547">Nucleotide-binding</keyword>
<dbReference type="CDD" id="cd01991">
    <property type="entry name" value="Asn_synthase_B_C"/>
    <property type="match status" value="1"/>
</dbReference>
<dbReference type="Proteomes" id="UP000189981">
    <property type="component" value="Unassembled WGS sequence"/>
</dbReference>
<dbReference type="InterPro" id="IPR033738">
    <property type="entry name" value="AsnB_N"/>
</dbReference>
<keyword evidence="8" id="KW-0061">Asparagine biosynthesis</keyword>
<dbReference type="GO" id="GO:0006529">
    <property type="term" value="P:asparagine biosynthetic process"/>
    <property type="evidence" value="ECO:0007669"/>
    <property type="project" value="UniProtKB-KW"/>
</dbReference>
<comment type="similarity">
    <text evidence="2">Belongs to the asparagine synthetase family.</text>
</comment>
<sequence length="635" mass="72702">MCGIIGVISKKDIPDFNAEYFEPLNRALDYMEYRGPDNKGLWSDEGICLGHRRLSIIDLSDDGNQPFHYKDDRYIIVFNGEIYNYQELRDDLAKLGHHFSTESDTEVILAAFIQYGEDFCNKFRGMFALVIFDRQEKRVVFTRDRLGKKPLFIFEDENVIIFSSEIKFFHAFNIPLEINPDSVLNFLSLQYIPGPATIYKNIRQLKPAELLIYDRHNNKTSASSYWNMFDYVGKSQAMPEIAEIDALLEESVKYRLVANVDIGLLLSGGIDSSLLATYMHQLAGNKVKAFNVGFSDKSLDESDYAKQVASSMGLDLITLNVEDISPDNFIESIYHGDQPLGDSAIIPTYLIAKSIKEHVKVVLSGEGADELFHGYDHYNYEKYYYGLGKISFDSAASLLQIISASGINKLEKVKNKLKSIKSFKKDTGVSRWTSILSPELTKGFIGTNQRLSDSYEHQFHSFLQDFQKSAGKLESSLMLDLLTWLPDDLLVKTDRMMMACSVEARTPFLDHKLVERVLASSGDFKQSLFQSKNYLRQLLKQRLPASVADMISKRPKQGFETPKVKWLNANLSDISSLLFSEENLRANPYLNNNRVSELWNDFKKQKAGINNRLIWNIFCFLEWYRQHENKFGLKG</sequence>
<dbReference type="InterPro" id="IPR051786">
    <property type="entry name" value="ASN_synthetase/amidase"/>
</dbReference>
<dbReference type="CDD" id="cd00712">
    <property type="entry name" value="AsnB"/>
    <property type="match status" value="1"/>
</dbReference>
<evidence type="ECO:0000256" key="4">
    <source>
        <dbReference type="ARBA" id="ARBA00022741"/>
    </source>
</evidence>
<reference evidence="13" key="1">
    <citation type="submission" date="2017-02" db="EMBL/GenBank/DDBJ databases">
        <authorList>
            <person name="Varghese N."/>
            <person name="Submissions S."/>
        </authorList>
    </citation>
    <scope>NUCLEOTIDE SEQUENCE [LARGE SCALE GENOMIC DNA]</scope>
    <source>
        <strain evidence="13">DSM 22385</strain>
    </source>
</reference>
<evidence type="ECO:0000256" key="3">
    <source>
        <dbReference type="ARBA" id="ARBA00012737"/>
    </source>
</evidence>
<evidence type="ECO:0000256" key="2">
    <source>
        <dbReference type="ARBA" id="ARBA00005752"/>
    </source>
</evidence>
<dbReference type="Pfam" id="PF13522">
    <property type="entry name" value="GATase_6"/>
    <property type="match status" value="1"/>
</dbReference>
<comment type="catalytic activity">
    <reaction evidence="7">
        <text>L-aspartate + L-glutamine + ATP + H2O = L-asparagine + L-glutamate + AMP + diphosphate + H(+)</text>
        <dbReference type="Rhea" id="RHEA:12228"/>
        <dbReference type="ChEBI" id="CHEBI:15377"/>
        <dbReference type="ChEBI" id="CHEBI:15378"/>
        <dbReference type="ChEBI" id="CHEBI:29985"/>
        <dbReference type="ChEBI" id="CHEBI:29991"/>
        <dbReference type="ChEBI" id="CHEBI:30616"/>
        <dbReference type="ChEBI" id="CHEBI:33019"/>
        <dbReference type="ChEBI" id="CHEBI:58048"/>
        <dbReference type="ChEBI" id="CHEBI:58359"/>
        <dbReference type="ChEBI" id="CHEBI:456215"/>
        <dbReference type="EC" id="6.3.5.4"/>
    </reaction>
</comment>
<evidence type="ECO:0000256" key="9">
    <source>
        <dbReference type="PIRSR" id="PIRSR001589-2"/>
    </source>
</evidence>
<dbReference type="PANTHER" id="PTHR43284:SF1">
    <property type="entry name" value="ASPARAGINE SYNTHETASE"/>
    <property type="match status" value="1"/>
</dbReference>
<dbReference type="Pfam" id="PF00733">
    <property type="entry name" value="Asn_synthase"/>
    <property type="match status" value="1"/>
</dbReference>
<evidence type="ECO:0000256" key="8">
    <source>
        <dbReference type="PIRSR" id="PIRSR001589-1"/>
    </source>
</evidence>